<feature type="compositionally biased region" description="Polar residues" evidence="1">
    <location>
        <begin position="92"/>
        <end position="124"/>
    </location>
</feature>
<organism evidence="2 3">
    <name type="scientific">Diversispora epigaea</name>
    <dbReference type="NCBI Taxonomy" id="1348612"/>
    <lineage>
        <taxon>Eukaryota</taxon>
        <taxon>Fungi</taxon>
        <taxon>Fungi incertae sedis</taxon>
        <taxon>Mucoromycota</taxon>
        <taxon>Glomeromycotina</taxon>
        <taxon>Glomeromycetes</taxon>
        <taxon>Diversisporales</taxon>
        <taxon>Diversisporaceae</taxon>
        <taxon>Diversispora</taxon>
    </lineage>
</organism>
<evidence type="ECO:0000313" key="2">
    <source>
        <dbReference type="EMBL" id="RHZ77517.1"/>
    </source>
</evidence>
<comment type="caution">
    <text evidence="2">The sequence shown here is derived from an EMBL/GenBank/DDBJ whole genome shotgun (WGS) entry which is preliminary data.</text>
</comment>
<proteinExistence type="predicted"/>
<gene>
    <name evidence="2" type="ORF">Glove_177g114</name>
</gene>
<evidence type="ECO:0000256" key="1">
    <source>
        <dbReference type="SAM" id="MobiDB-lite"/>
    </source>
</evidence>
<evidence type="ECO:0000313" key="3">
    <source>
        <dbReference type="Proteomes" id="UP000266861"/>
    </source>
</evidence>
<accession>A0A397IRD8</accession>
<sequence length="130" mass="15054">MVFGKEFDAYELSCQMIDNVPESLETVKLERIIGFINFPHIYKFQYNKGSSILSIFTNSNTIEQSSISLTFQTLIRRPNTATIAEDYQHIQQPSPHNRISNHYLNMNNQNSSYLTSGQQQQQNTSRDDKN</sequence>
<name>A0A397IRD8_9GLOM</name>
<reference evidence="2 3" key="1">
    <citation type="submission" date="2018-08" db="EMBL/GenBank/DDBJ databases">
        <title>Genome and evolution of the arbuscular mycorrhizal fungus Diversispora epigaea (formerly Glomus versiforme) and its bacterial endosymbionts.</title>
        <authorList>
            <person name="Sun X."/>
            <person name="Fei Z."/>
            <person name="Harrison M."/>
        </authorList>
    </citation>
    <scope>NUCLEOTIDE SEQUENCE [LARGE SCALE GENOMIC DNA]</scope>
    <source>
        <strain evidence="2 3">IT104</strain>
    </source>
</reference>
<dbReference type="Proteomes" id="UP000266861">
    <property type="component" value="Unassembled WGS sequence"/>
</dbReference>
<keyword evidence="3" id="KW-1185">Reference proteome</keyword>
<dbReference type="EMBL" id="PQFF01000167">
    <property type="protein sequence ID" value="RHZ77517.1"/>
    <property type="molecule type" value="Genomic_DNA"/>
</dbReference>
<protein>
    <submittedName>
        <fullName evidence="2">Uncharacterized protein</fullName>
    </submittedName>
</protein>
<dbReference type="AlphaFoldDB" id="A0A397IRD8"/>
<feature type="region of interest" description="Disordered" evidence="1">
    <location>
        <begin position="92"/>
        <end position="130"/>
    </location>
</feature>